<proteinExistence type="inferred from homology"/>
<dbReference type="PROSITE" id="PS50893">
    <property type="entry name" value="ABC_TRANSPORTER_2"/>
    <property type="match status" value="1"/>
</dbReference>
<dbReference type="PANTHER" id="PTHR43297">
    <property type="entry name" value="OLIGOPEPTIDE TRANSPORT ATP-BINDING PROTEIN APPD"/>
    <property type="match status" value="1"/>
</dbReference>
<evidence type="ECO:0000256" key="5">
    <source>
        <dbReference type="ARBA" id="ARBA00022741"/>
    </source>
</evidence>
<reference evidence="9 10" key="1">
    <citation type="submission" date="2016-11" db="EMBL/GenBank/DDBJ databases">
        <authorList>
            <person name="Jaros S."/>
            <person name="Januszkiewicz K."/>
            <person name="Wedrychowicz H."/>
        </authorList>
    </citation>
    <scope>NUCLEOTIDE SEQUENCE [LARGE SCALE GENOMIC DNA]</scope>
    <source>
        <strain evidence="9 10">DSM 3074</strain>
    </source>
</reference>
<accession>A0A1M6D5S8</accession>
<comment type="similarity">
    <text evidence="2">Belongs to the ABC transporter superfamily.</text>
</comment>
<gene>
    <name evidence="9" type="ORF">SAMN02745671_01338</name>
</gene>
<dbReference type="Pfam" id="PF08352">
    <property type="entry name" value="oligo_HPY"/>
    <property type="match status" value="1"/>
</dbReference>
<dbReference type="PROSITE" id="PS00211">
    <property type="entry name" value="ABC_TRANSPORTER_1"/>
    <property type="match status" value="1"/>
</dbReference>
<sequence length="304" mass="33611">MILEINNLSVGFHTYRGDVKAVRGVTFNVDEGEIVGIVGESGCGKSVTAHAVMGLLPEENSFINQGNIKLLGEDITNKSNMEMTKLRGTSMAMIFQDPMTSLNPVLTIGQQMTEGIIKSKGLNKKDAHEEALALLKRVGIPKAEERMKAYPHEFSGGMRQRVMIAMALICRPKLLFADEPTTALDVTIQAQILELLDELRREMKMSIVLVSHDLGVIARICDRVNVMYAGRIVESGPVGEIFHNPQHPYTRGLLNSLPRVDKVDDTELPVIEGHPPDLLYDIKGCSFAPQMWRCHEGLCCLSSK</sequence>
<dbReference type="Proteomes" id="UP000191240">
    <property type="component" value="Unassembled WGS sequence"/>
</dbReference>
<keyword evidence="3" id="KW-0813">Transport</keyword>
<evidence type="ECO:0000259" key="8">
    <source>
        <dbReference type="PROSITE" id="PS50893"/>
    </source>
</evidence>
<evidence type="ECO:0000313" key="9">
    <source>
        <dbReference type="EMBL" id="SHI68622.1"/>
    </source>
</evidence>
<dbReference type="EMBL" id="FQYW01000010">
    <property type="protein sequence ID" value="SHI68622.1"/>
    <property type="molecule type" value="Genomic_DNA"/>
</dbReference>
<dbReference type="InterPro" id="IPR050388">
    <property type="entry name" value="ABC_Ni/Peptide_Import"/>
</dbReference>
<keyword evidence="6 9" id="KW-0067">ATP-binding</keyword>
<dbReference type="InterPro" id="IPR017871">
    <property type="entry name" value="ABC_transporter-like_CS"/>
</dbReference>
<keyword evidence="7" id="KW-0472">Membrane</keyword>
<dbReference type="SMART" id="SM00382">
    <property type="entry name" value="AAA"/>
    <property type="match status" value="1"/>
</dbReference>
<dbReference type="Pfam" id="PF00005">
    <property type="entry name" value="ABC_tran"/>
    <property type="match status" value="1"/>
</dbReference>
<dbReference type="RefSeq" id="WP_234985265.1">
    <property type="nucleotide sequence ID" value="NZ_FQYW01000010.1"/>
</dbReference>
<evidence type="ECO:0000256" key="1">
    <source>
        <dbReference type="ARBA" id="ARBA00004202"/>
    </source>
</evidence>
<name>A0A1M6D5S8_9FIRM</name>
<comment type="subcellular location">
    <subcellularLocation>
        <location evidence="1">Cell membrane</location>
        <topology evidence="1">Peripheral membrane protein</topology>
    </subcellularLocation>
</comment>
<dbReference type="NCBIfam" id="TIGR01727">
    <property type="entry name" value="oligo_HPY"/>
    <property type="match status" value="1"/>
</dbReference>
<dbReference type="FunFam" id="3.40.50.300:FF:000016">
    <property type="entry name" value="Oligopeptide ABC transporter ATP-binding component"/>
    <property type="match status" value="1"/>
</dbReference>
<evidence type="ECO:0000313" key="10">
    <source>
        <dbReference type="Proteomes" id="UP000191240"/>
    </source>
</evidence>
<protein>
    <submittedName>
        <fullName evidence="9">Oligopeptide transport system ATP-binding protein</fullName>
    </submittedName>
</protein>
<dbReference type="GO" id="GO:0016887">
    <property type="term" value="F:ATP hydrolysis activity"/>
    <property type="evidence" value="ECO:0007669"/>
    <property type="project" value="InterPro"/>
</dbReference>
<dbReference type="InterPro" id="IPR003439">
    <property type="entry name" value="ABC_transporter-like_ATP-bd"/>
</dbReference>
<keyword evidence="5" id="KW-0547">Nucleotide-binding</keyword>
<dbReference type="InterPro" id="IPR003593">
    <property type="entry name" value="AAA+_ATPase"/>
</dbReference>
<evidence type="ECO:0000256" key="4">
    <source>
        <dbReference type="ARBA" id="ARBA00022475"/>
    </source>
</evidence>
<organism evidence="9 10">
    <name type="scientific">Anaerovibrio lipolyticus DSM 3074</name>
    <dbReference type="NCBI Taxonomy" id="1120997"/>
    <lineage>
        <taxon>Bacteria</taxon>
        <taxon>Bacillati</taxon>
        <taxon>Bacillota</taxon>
        <taxon>Negativicutes</taxon>
        <taxon>Selenomonadales</taxon>
        <taxon>Selenomonadaceae</taxon>
        <taxon>Anaerovibrio</taxon>
    </lineage>
</organism>
<dbReference type="SUPFAM" id="SSF52540">
    <property type="entry name" value="P-loop containing nucleoside triphosphate hydrolases"/>
    <property type="match status" value="1"/>
</dbReference>
<dbReference type="Gene3D" id="3.40.50.300">
    <property type="entry name" value="P-loop containing nucleotide triphosphate hydrolases"/>
    <property type="match status" value="1"/>
</dbReference>
<evidence type="ECO:0000256" key="7">
    <source>
        <dbReference type="ARBA" id="ARBA00023136"/>
    </source>
</evidence>
<dbReference type="InterPro" id="IPR027417">
    <property type="entry name" value="P-loop_NTPase"/>
</dbReference>
<dbReference type="AlphaFoldDB" id="A0A1M6D5S8"/>
<dbReference type="CDD" id="cd03257">
    <property type="entry name" value="ABC_NikE_OppD_transporters"/>
    <property type="match status" value="1"/>
</dbReference>
<evidence type="ECO:0000256" key="2">
    <source>
        <dbReference type="ARBA" id="ARBA00005417"/>
    </source>
</evidence>
<dbReference type="GO" id="GO:0005524">
    <property type="term" value="F:ATP binding"/>
    <property type="evidence" value="ECO:0007669"/>
    <property type="project" value="UniProtKB-KW"/>
</dbReference>
<dbReference type="PANTHER" id="PTHR43297:SF2">
    <property type="entry name" value="DIPEPTIDE TRANSPORT ATP-BINDING PROTEIN DPPD"/>
    <property type="match status" value="1"/>
</dbReference>
<dbReference type="GO" id="GO:0015833">
    <property type="term" value="P:peptide transport"/>
    <property type="evidence" value="ECO:0007669"/>
    <property type="project" value="InterPro"/>
</dbReference>
<dbReference type="GO" id="GO:0005886">
    <property type="term" value="C:plasma membrane"/>
    <property type="evidence" value="ECO:0007669"/>
    <property type="project" value="UniProtKB-SubCell"/>
</dbReference>
<dbReference type="InterPro" id="IPR013563">
    <property type="entry name" value="Oligopep_ABC_C"/>
</dbReference>
<feature type="domain" description="ABC transporter" evidence="8">
    <location>
        <begin position="3"/>
        <end position="254"/>
    </location>
</feature>
<evidence type="ECO:0000256" key="3">
    <source>
        <dbReference type="ARBA" id="ARBA00022448"/>
    </source>
</evidence>
<keyword evidence="4" id="KW-1003">Cell membrane</keyword>
<evidence type="ECO:0000256" key="6">
    <source>
        <dbReference type="ARBA" id="ARBA00022840"/>
    </source>
</evidence>